<evidence type="ECO:0000256" key="1">
    <source>
        <dbReference type="ARBA" id="ARBA00005165"/>
    </source>
</evidence>
<comment type="catalytic activity">
    <reaction evidence="7 9 10">
        <text>2-(2-carboxy-4-methylthiazol-5-yl)ethyl phosphate + 4-amino-2-methyl-5-(diphosphooxymethyl)pyrimidine + 2 H(+) = thiamine phosphate + CO2 + diphosphate</text>
        <dbReference type="Rhea" id="RHEA:47848"/>
        <dbReference type="ChEBI" id="CHEBI:15378"/>
        <dbReference type="ChEBI" id="CHEBI:16526"/>
        <dbReference type="ChEBI" id="CHEBI:33019"/>
        <dbReference type="ChEBI" id="CHEBI:37575"/>
        <dbReference type="ChEBI" id="CHEBI:57841"/>
        <dbReference type="ChEBI" id="CHEBI:62890"/>
        <dbReference type="EC" id="2.5.1.3"/>
    </reaction>
</comment>
<dbReference type="RefSeq" id="WP_113032328.1">
    <property type="nucleotide sequence ID" value="NZ_QMFB01000010.1"/>
</dbReference>
<evidence type="ECO:0000256" key="11">
    <source>
        <dbReference type="RuleBase" id="RU004253"/>
    </source>
</evidence>
<feature type="binding site" evidence="9">
    <location>
        <position position="96"/>
    </location>
    <ligand>
        <name>Mg(2+)</name>
        <dbReference type="ChEBI" id="CHEBI:18420"/>
    </ligand>
</feature>
<dbReference type="GO" id="GO:0009228">
    <property type="term" value="P:thiamine biosynthetic process"/>
    <property type="evidence" value="ECO:0007669"/>
    <property type="project" value="UniProtKB-KW"/>
</dbReference>
<comment type="function">
    <text evidence="9">Condenses 4-methyl-5-(beta-hydroxyethyl)thiazole monophosphate (THZ-P) and 2-methyl-4-amino-5-hydroxymethyl pyrimidine pyrophosphate (HMP-PP) to form thiamine monophosphate (TMP).</text>
</comment>
<feature type="binding site" evidence="9">
    <location>
        <position position="172"/>
    </location>
    <ligand>
        <name>2-[(2R,5Z)-2-carboxy-4-methylthiazol-5(2H)-ylidene]ethyl phosphate</name>
        <dbReference type="ChEBI" id="CHEBI:62899"/>
    </ligand>
</feature>
<feature type="binding site" evidence="9">
    <location>
        <begin position="141"/>
        <end position="143"/>
    </location>
    <ligand>
        <name>2-[(2R,5Z)-2-carboxy-4-methylthiazol-5(2H)-ylidene]ethyl phosphate</name>
        <dbReference type="ChEBI" id="CHEBI:62899"/>
    </ligand>
</feature>
<dbReference type="GO" id="GO:0009229">
    <property type="term" value="P:thiamine diphosphate biosynthetic process"/>
    <property type="evidence" value="ECO:0007669"/>
    <property type="project" value="UniProtKB-UniRule"/>
</dbReference>
<evidence type="ECO:0000256" key="3">
    <source>
        <dbReference type="ARBA" id="ARBA00022723"/>
    </source>
</evidence>
<evidence type="ECO:0000259" key="12">
    <source>
        <dbReference type="Pfam" id="PF02581"/>
    </source>
</evidence>
<feature type="domain" description="Thiamine phosphate synthase/TenI" evidence="12">
    <location>
        <begin position="14"/>
        <end position="195"/>
    </location>
</feature>
<comment type="similarity">
    <text evidence="9 10">Belongs to the thiamine-phosphate synthase family.</text>
</comment>
<name>A0A329MJZ0_9BACL</name>
<feature type="binding site" evidence="9">
    <location>
        <position position="77"/>
    </location>
    <ligand>
        <name>Mg(2+)</name>
        <dbReference type="ChEBI" id="CHEBI:18420"/>
    </ligand>
</feature>
<proteinExistence type="inferred from homology"/>
<feature type="binding site" evidence="9">
    <location>
        <position position="144"/>
    </location>
    <ligand>
        <name>4-amino-2-methyl-5-(diphosphooxymethyl)pyrimidine</name>
        <dbReference type="ChEBI" id="CHEBI:57841"/>
    </ligand>
</feature>
<dbReference type="NCBIfam" id="TIGR00693">
    <property type="entry name" value="thiE"/>
    <property type="match status" value="1"/>
</dbReference>
<dbReference type="EC" id="2.5.1.3" evidence="9"/>
<dbReference type="SUPFAM" id="SSF51391">
    <property type="entry name" value="Thiamin phosphate synthase"/>
    <property type="match status" value="1"/>
</dbReference>
<dbReference type="GO" id="GO:0004789">
    <property type="term" value="F:thiamine-phosphate diphosphorylase activity"/>
    <property type="evidence" value="ECO:0007669"/>
    <property type="project" value="UniProtKB-UniRule"/>
</dbReference>
<keyword evidence="3 9" id="KW-0479">Metal-binding</keyword>
<feature type="binding site" evidence="9">
    <location>
        <begin position="44"/>
        <end position="48"/>
    </location>
    <ligand>
        <name>4-amino-2-methyl-5-(diphosphooxymethyl)pyrimidine</name>
        <dbReference type="ChEBI" id="CHEBI:57841"/>
    </ligand>
</feature>
<dbReference type="InterPro" id="IPR022998">
    <property type="entry name" value="ThiamineP_synth_TenI"/>
</dbReference>
<comment type="pathway">
    <text evidence="1 9 11">Cofactor biosynthesis; thiamine diphosphate biosynthesis; thiamine phosphate from 4-amino-2-methyl-5-diphosphomethylpyrimidine and 4-methyl-5-(2-phosphoethyl)-thiazole: step 1/1.</text>
</comment>
<evidence type="ECO:0000256" key="6">
    <source>
        <dbReference type="ARBA" id="ARBA00047334"/>
    </source>
</evidence>
<dbReference type="Gene3D" id="3.20.20.70">
    <property type="entry name" value="Aldolase class I"/>
    <property type="match status" value="1"/>
</dbReference>
<organism evidence="13 14">
    <name type="scientific">Paenibacillus contaminans</name>
    <dbReference type="NCBI Taxonomy" id="450362"/>
    <lineage>
        <taxon>Bacteria</taxon>
        <taxon>Bacillati</taxon>
        <taxon>Bacillota</taxon>
        <taxon>Bacilli</taxon>
        <taxon>Bacillales</taxon>
        <taxon>Paenibacillaceae</taxon>
        <taxon>Paenibacillus</taxon>
    </lineage>
</organism>
<dbReference type="InterPro" id="IPR036206">
    <property type="entry name" value="ThiamineP_synth_sf"/>
</dbReference>
<dbReference type="InterPro" id="IPR013785">
    <property type="entry name" value="Aldolase_TIM"/>
</dbReference>
<dbReference type="AlphaFoldDB" id="A0A329MJZ0"/>
<accession>A0A329MJZ0</accession>
<feature type="binding site" evidence="9">
    <location>
        <position position="115"/>
    </location>
    <ligand>
        <name>4-amino-2-methyl-5-(diphosphooxymethyl)pyrimidine</name>
        <dbReference type="ChEBI" id="CHEBI:57841"/>
    </ligand>
</feature>
<comment type="caution">
    <text evidence="13">The sequence shown here is derived from an EMBL/GenBank/DDBJ whole genome shotgun (WGS) entry which is preliminary data.</text>
</comment>
<dbReference type="PANTHER" id="PTHR20857:SF15">
    <property type="entry name" value="THIAMINE-PHOSPHATE SYNTHASE"/>
    <property type="match status" value="1"/>
</dbReference>
<feature type="binding site" evidence="9">
    <location>
        <position position="76"/>
    </location>
    <ligand>
        <name>4-amino-2-methyl-5-(diphosphooxymethyl)pyrimidine</name>
        <dbReference type="ChEBI" id="CHEBI:57841"/>
    </ligand>
</feature>
<comment type="catalytic activity">
    <reaction evidence="8 9 10">
        <text>2-[(2R,5Z)-2-carboxy-4-methylthiazol-5(2H)-ylidene]ethyl phosphate + 4-amino-2-methyl-5-(diphosphooxymethyl)pyrimidine + 2 H(+) = thiamine phosphate + CO2 + diphosphate</text>
        <dbReference type="Rhea" id="RHEA:47844"/>
        <dbReference type="ChEBI" id="CHEBI:15378"/>
        <dbReference type="ChEBI" id="CHEBI:16526"/>
        <dbReference type="ChEBI" id="CHEBI:33019"/>
        <dbReference type="ChEBI" id="CHEBI:37575"/>
        <dbReference type="ChEBI" id="CHEBI:57841"/>
        <dbReference type="ChEBI" id="CHEBI:62899"/>
        <dbReference type="EC" id="2.5.1.3"/>
    </reaction>
</comment>
<evidence type="ECO:0000313" key="13">
    <source>
        <dbReference type="EMBL" id="RAV19898.1"/>
    </source>
</evidence>
<comment type="cofactor">
    <cofactor evidence="9">
        <name>Mg(2+)</name>
        <dbReference type="ChEBI" id="CHEBI:18420"/>
    </cofactor>
    <text evidence="9">Binds 1 Mg(2+) ion per subunit.</text>
</comment>
<dbReference type="EMBL" id="QMFB01000010">
    <property type="protein sequence ID" value="RAV19898.1"/>
    <property type="molecule type" value="Genomic_DNA"/>
</dbReference>
<keyword evidence="4 9" id="KW-0460">Magnesium</keyword>
<keyword evidence="14" id="KW-1185">Reference proteome</keyword>
<dbReference type="InterPro" id="IPR034291">
    <property type="entry name" value="TMP_synthase"/>
</dbReference>
<dbReference type="PANTHER" id="PTHR20857">
    <property type="entry name" value="THIAMINE-PHOSPHATE PYROPHOSPHORYLASE"/>
    <property type="match status" value="1"/>
</dbReference>
<dbReference type="OrthoDB" id="9812206at2"/>
<evidence type="ECO:0000313" key="14">
    <source>
        <dbReference type="Proteomes" id="UP000250369"/>
    </source>
</evidence>
<evidence type="ECO:0000256" key="8">
    <source>
        <dbReference type="ARBA" id="ARBA00047883"/>
    </source>
</evidence>
<evidence type="ECO:0000256" key="4">
    <source>
        <dbReference type="ARBA" id="ARBA00022842"/>
    </source>
</evidence>
<dbReference type="Proteomes" id="UP000250369">
    <property type="component" value="Unassembled WGS sequence"/>
</dbReference>
<protein>
    <recommendedName>
        <fullName evidence="9">Thiamine-phosphate synthase</fullName>
        <shortName evidence="9">TP synthase</shortName>
        <shortName evidence="9">TPS</shortName>
        <ecNumber evidence="9">2.5.1.3</ecNumber>
    </recommendedName>
    <alternativeName>
        <fullName evidence="9">Thiamine-phosphate pyrophosphorylase</fullName>
        <shortName evidence="9">TMP pyrophosphorylase</shortName>
        <shortName evidence="9">TMP-PPase</shortName>
    </alternativeName>
</protein>
<feature type="binding site" evidence="9">
    <location>
        <begin position="192"/>
        <end position="193"/>
    </location>
    <ligand>
        <name>2-[(2R,5Z)-2-carboxy-4-methylthiazol-5(2H)-ylidene]ethyl phosphate</name>
        <dbReference type="ChEBI" id="CHEBI:62899"/>
    </ligand>
</feature>
<dbReference type="UniPathway" id="UPA00060">
    <property type="reaction ID" value="UER00141"/>
</dbReference>
<dbReference type="CDD" id="cd00564">
    <property type="entry name" value="TMP_TenI"/>
    <property type="match status" value="1"/>
</dbReference>
<comment type="catalytic activity">
    <reaction evidence="6 9 10">
        <text>4-methyl-5-(2-phosphooxyethyl)-thiazole + 4-amino-2-methyl-5-(diphosphooxymethyl)pyrimidine + H(+) = thiamine phosphate + diphosphate</text>
        <dbReference type="Rhea" id="RHEA:22328"/>
        <dbReference type="ChEBI" id="CHEBI:15378"/>
        <dbReference type="ChEBI" id="CHEBI:33019"/>
        <dbReference type="ChEBI" id="CHEBI:37575"/>
        <dbReference type="ChEBI" id="CHEBI:57841"/>
        <dbReference type="ChEBI" id="CHEBI:58296"/>
        <dbReference type="EC" id="2.5.1.3"/>
    </reaction>
</comment>
<evidence type="ECO:0000256" key="2">
    <source>
        <dbReference type="ARBA" id="ARBA00022679"/>
    </source>
</evidence>
<evidence type="ECO:0000256" key="9">
    <source>
        <dbReference type="HAMAP-Rule" id="MF_00097"/>
    </source>
</evidence>
<sequence>MTAVRQTVRESLALYLVMGLGDFAGRQAVEIAREALEGGVTMLQLREKHAPLKQVIEQGAKIRELCRANGVPFIVNDRVDVALLLDADGVHVGQDDLPYGLARNLLGPDKIIGVSTGLWEEAVIAQRDGADYVGIGAVYATGTKSDAGAPIGTSLIAKTAEQLKLPIVGIGGIDAANAAQVVTAGADGVAVVSAITRHPQPKEAARELLKAIGKLK</sequence>
<evidence type="ECO:0000256" key="5">
    <source>
        <dbReference type="ARBA" id="ARBA00022977"/>
    </source>
</evidence>
<gene>
    <name evidence="9 13" type="primary">thiE</name>
    <name evidence="13" type="ORF">DQG23_18400</name>
</gene>
<dbReference type="Pfam" id="PF02581">
    <property type="entry name" value="TMP-TENI"/>
    <property type="match status" value="1"/>
</dbReference>
<dbReference type="GO" id="GO:0000287">
    <property type="term" value="F:magnesium ion binding"/>
    <property type="evidence" value="ECO:0007669"/>
    <property type="project" value="UniProtKB-UniRule"/>
</dbReference>
<evidence type="ECO:0000256" key="10">
    <source>
        <dbReference type="RuleBase" id="RU003826"/>
    </source>
</evidence>
<keyword evidence="5 9" id="KW-0784">Thiamine biosynthesis</keyword>
<dbReference type="GO" id="GO:0005737">
    <property type="term" value="C:cytoplasm"/>
    <property type="evidence" value="ECO:0007669"/>
    <property type="project" value="TreeGrafter"/>
</dbReference>
<keyword evidence="2 9" id="KW-0808">Transferase</keyword>
<dbReference type="HAMAP" id="MF_00097">
    <property type="entry name" value="TMP_synthase"/>
    <property type="match status" value="1"/>
</dbReference>
<dbReference type="FunFam" id="3.20.20.70:FF:000096">
    <property type="entry name" value="Thiamine-phosphate synthase"/>
    <property type="match status" value="1"/>
</dbReference>
<evidence type="ECO:0000256" key="7">
    <source>
        <dbReference type="ARBA" id="ARBA00047851"/>
    </source>
</evidence>
<reference evidence="13 14" key="1">
    <citation type="journal article" date="2009" name="Int. J. Syst. Evol. Microbiol.">
        <title>Paenibacillus contaminans sp. nov., isolated from a contaminated laboratory plate.</title>
        <authorList>
            <person name="Chou J.H."/>
            <person name="Lee J.H."/>
            <person name="Lin M.C."/>
            <person name="Chang P.S."/>
            <person name="Arun A.B."/>
            <person name="Young C.C."/>
            <person name="Chen W.M."/>
        </authorList>
    </citation>
    <scope>NUCLEOTIDE SEQUENCE [LARGE SCALE GENOMIC DNA]</scope>
    <source>
        <strain evidence="13 14">CKOBP-6</strain>
    </source>
</reference>